<proteinExistence type="inferred from homology"/>
<comment type="caution">
    <text evidence="11">The sequence shown here is derived from an EMBL/GenBank/DDBJ whole genome shotgun (WGS) entry which is preliminary data.</text>
</comment>
<evidence type="ECO:0000256" key="2">
    <source>
        <dbReference type="ARBA" id="ARBA00006375"/>
    </source>
</evidence>
<evidence type="ECO:0000256" key="4">
    <source>
        <dbReference type="ARBA" id="ARBA00022692"/>
    </source>
</evidence>
<dbReference type="GO" id="GO:0016020">
    <property type="term" value="C:membrane"/>
    <property type="evidence" value="ECO:0007669"/>
    <property type="project" value="UniProtKB-SubCell"/>
</dbReference>
<dbReference type="PROSITE" id="PS50920">
    <property type="entry name" value="SOLCAR"/>
    <property type="match status" value="1"/>
</dbReference>
<dbReference type="Pfam" id="PF00153">
    <property type="entry name" value="Mito_carr"/>
    <property type="match status" value="1"/>
</dbReference>
<organism evidence="11 12">
    <name type="scientific">Ensete ventricosum</name>
    <name type="common">Abyssinian banana</name>
    <name type="synonym">Musa ensete</name>
    <dbReference type="NCBI Taxonomy" id="4639"/>
    <lineage>
        <taxon>Eukaryota</taxon>
        <taxon>Viridiplantae</taxon>
        <taxon>Streptophyta</taxon>
        <taxon>Embryophyta</taxon>
        <taxon>Tracheophyta</taxon>
        <taxon>Spermatophyta</taxon>
        <taxon>Magnoliopsida</taxon>
        <taxon>Liliopsida</taxon>
        <taxon>Zingiberales</taxon>
        <taxon>Musaceae</taxon>
        <taxon>Ensete</taxon>
    </lineage>
</organism>
<keyword evidence="4 8" id="KW-0812">Transmembrane</keyword>
<reference evidence="11 12" key="1">
    <citation type="journal article" date="2014" name="Agronomy (Basel)">
        <title>A Draft Genome Sequence for Ensete ventricosum, the Drought-Tolerant Tree Against Hunger.</title>
        <authorList>
            <person name="Harrison J."/>
            <person name="Moore K.A."/>
            <person name="Paszkiewicz K."/>
            <person name="Jones T."/>
            <person name="Grant M."/>
            <person name="Ambacheew D."/>
            <person name="Muzemil S."/>
            <person name="Studholme D.J."/>
        </authorList>
    </citation>
    <scope>NUCLEOTIDE SEQUENCE [LARGE SCALE GENOMIC DNA]</scope>
</reference>
<dbReference type="Proteomes" id="UP000287651">
    <property type="component" value="Unassembled WGS sequence"/>
</dbReference>
<dbReference type="SUPFAM" id="SSF103506">
    <property type="entry name" value="Mitochondrial carrier"/>
    <property type="match status" value="1"/>
</dbReference>
<dbReference type="Gene3D" id="1.50.40.10">
    <property type="entry name" value="Mitochondrial carrier domain"/>
    <property type="match status" value="1"/>
</dbReference>
<comment type="subcellular location">
    <subcellularLocation>
        <location evidence="1">Membrane</location>
        <topology evidence="1">Multi-pass membrane protein</topology>
    </subcellularLocation>
</comment>
<evidence type="ECO:0000256" key="9">
    <source>
        <dbReference type="RuleBase" id="RU000488"/>
    </source>
</evidence>
<evidence type="ECO:0000313" key="11">
    <source>
        <dbReference type="EMBL" id="RRT81556.1"/>
    </source>
</evidence>
<evidence type="ECO:0000256" key="6">
    <source>
        <dbReference type="ARBA" id="ARBA00022989"/>
    </source>
</evidence>
<keyword evidence="7 8" id="KW-0472">Membrane</keyword>
<dbReference type="AlphaFoldDB" id="A0A427AZS1"/>
<gene>
    <name evidence="11" type="ORF">B296_00015194</name>
</gene>
<evidence type="ECO:0000256" key="7">
    <source>
        <dbReference type="ARBA" id="ARBA00023136"/>
    </source>
</evidence>
<dbReference type="InterPro" id="IPR023395">
    <property type="entry name" value="MCP_dom_sf"/>
</dbReference>
<keyword evidence="3 9" id="KW-0813">Transport</keyword>
<name>A0A427AZS1_ENSVE</name>
<evidence type="ECO:0000256" key="8">
    <source>
        <dbReference type="PROSITE-ProRule" id="PRU00282"/>
    </source>
</evidence>
<sequence length="202" mass="21977">MDSRAMSLAAPWYRRGGTSVESSIPCSHGGRALVVKQAKEVENAEANSKYEDKAEGRIFGFVDVFRSKLSKSTMDPWNPFASVTMGEEPFNFLRALCVFWLIWITSTAGAIGGVAASLIRVPTEVVKQRMQTGQFTSAPNAVHHIVAKEGIRGLYAAGRELSDPENSVIGAFAVALWGELNHVLLRLTMTAVVCMSRVANET</sequence>
<comment type="similarity">
    <text evidence="2 9">Belongs to the mitochondrial carrier (TC 2.A.29) family.</text>
</comment>
<keyword evidence="6 10" id="KW-1133">Transmembrane helix</keyword>
<keyword evidence="5" id="KW-0677">Repeat</keyword>
<accession>A0A427AZS1</accession>
<evidence type="ECO:0000256" key="10">
    <source>
        <dbReference type="SAM" id="Phobius"/>
    </source>
</evidence>
<evidence type="ECO:0000256" key="3">
    <source>
        <dbReference type="ARBA" id="ARBA00022448"/>
    </source>
</evidence>
<evidence type="ECO:0000313" key="12">
    <source>
        <dbReference type="Proteomes" id="UP000287651"/>
    </source>
</evidence>
<feature type="transmembrane region" description="Helical" evidence="10">
    <location>
        <begin position="92"/>
        <end position="119"/>
    </location>
</feature>
<evidence type="ECO:0000256" key="1">
    <source>
        <dbReference type="ARBA" id="ARBA00004141"/>
    </source>
</evidence>
<protein>
    <submittedName>
        <fullName evidence="11">Uncharacterized protein</fullName>
    </submittedName>
</protein>
<dbReference type="InterPro" id="IPR018108">
    <property type="entry name" value="MCP_transmembrane"/>
</dbReference>
<feature type="repeat" description="Solcar" evidence="8">
    <location>
        <begin position="100"/>
        <end position="183"/>
    </location>
</feature>
<dbReference type="PANTHER" id="PTHR45667">
    <property type="entry name" value="S-ADENOSYLMETHIONINE MITOCHONDRIAL CARRIER PROTEIN"/>
    <property type="match status" value="1"/>
</dbReference>
<evidence type="ECO:0000256" key="5">
    <source>
        <dbReference type="ARBA" id="ARBA00022737"/>
    </source>
</evidence>
<dbReference type="EMBL" id="AMZH03000884">
    <property type="protein sequence ID" value="RRT81556.1"/>
    <property type="molecule type" value="Genomic_DNA"/>
</dbReference>